<dbReference type="AlphaFoldDB" id="A0A243RCT4"/>
<accession>A0A243RCT4</accession>
<evidence type="ECO:0000256" key="1">
    <source>
        <dbReference type="ARBA" id="ARBA00023015"/>
    </source>
</evidence>
<dbReference type="GO" id="GO:0003677">
    <property type="term" value="F:DNA binding"/>
    <property type="evidence" value="ECO:0007669"/>
    <property type="project" value="UniProtKB-KW"/>
</dbReference>
<name>A0A243RCT4_9ACTN</name>
<dbReference type="EMBL" id="NGFP01000172">
    <property type="protein sequence ID" value="OUC92485.1"/>
    <property type="molecule type" value="Genomic_DNA"/>
</dbReference>
<dbReference type="InterPro" id="IPR000524">
    <property type="entry name" value="Tscrpt_reg_HTH_GntR"/>
</dbReference>
<dbReference type="InterPro" id="IPR036388">
    <property type="entry name" value="WH-like_DNA-bd_sf"/>
</dbReference>
<keyword evidence="6" id="KW-1185">Reference proteome</keyword>
<gene>
    <name evidence="5" type="ORF">CA984_29895</name>
</gene>
<dbReference type="InterPro" id="IPR050679">
    <property type="entry name" value="Bact_HTH_transcr_reg"/>
</dbReference>
<comment type="caution">
    <text evidence="5">The sequence shown here is derived from an EMBL/GenBank/DDBJ whole genome shotgun (WGS) entry which is preliminary data.</text>
</comment>
<dbReference type="GO" id="GO:0045892">
    <property type="term" value="P:negative regulation of DNA-templated transcription"/>
    <property type="evidence" value="ECO:0007669"/>
    <property type="project" value="TreeGrafter"/>
</dbReference>
<reference evidence="5 6" key="1">
    <citation type="submission" date="2017-05" db="EMBL/GenBank/DDBJ databases">
        <title>Biotechnological potential of actinobacteria isolated from South African environments.</title>
        <authorList>
            <person name="Le Roes-Hill M."/>
            <person name="Prins A."/>
            <person name="Durrell K.A."/>
        </authorList>
    </citation>
    <scope>NUCLEOTIDE SEQUENCE [LARGE SCALE GENOMIC DNA]</scope>
    <source>
        <strain evidence="5">M26</strain>
    </source>
</reference>
<dbReference type="SUPFAM" id="SSF46785">
    <property type="entry name" value="Winged helix' DNA-binding domain"/>
    <property type="match status" value="1"/>
</dbReference>
<dbReference type="PROSITE" id="PS50949">
    <property type="entry name" value="HTH_GNTR"/>
    <property type="match status" value="1"/>
</dbReference>
<evidence type="ECO:0000256" key="3">
    <source>
        <dbReference type="ARBA" id="ARBA00023163"/>
    </source>
</evidence>
<keyword evidence="3" id="KW-0804">Transcription</keyword>
<dbReference type="InterPro" id="IPR028978">
    <property type="entry name" value="Chorismate_lyase_/UTRA_dom_sf"/>
</dbReference>
<sequence length="281" mass="31705">MPTGPNRRAKTWCLHEDFHPTCNVYRRTKTECQLREGSVAIQPFNKAPLVDQVRGTILKAILDKQFVDKLPNEDDLAGMLNVSRTTVRGALASLEREGIITRRRALGTTINQHVHPSALALQRLVGFTDLLREKGHDVHVEADRCRVERLPKDLVAAFGDSLPDGETFLTDTRFYADGHLAICIRDAVPWSLLQDPSGLPRQDPPTQFDFARAYLVEPIDHAVVEILATVSRSGETRLQIPEGEAFTRLLERHYTREGRMMAVSLVDVDNGYVVFEVVRRM</sequence>
<feature type="domain" description="HTH gntR-type" evidence="4">
    <location>
        <begin position="43"/>
        <end position="113"/>
    </location>
</feature>
<dbReference type="PANTHER" id="PTHR44846:SF1">
    <property type="entry name" value="MANNOSYL-D-GLYCERATE TRANSPORT_METABOLISM SYSTEM REPRESSOR MNGR-RELATED"/>
    <property type="match status" value="1"/>
</dbReference>
<dbReference type="PRINTS" id="PR00035">
    <property type="entry name" value="HTHGNTR"/>
</dbReference>
<keyword evidence="2" id="KW-0238">DNA-binding</keyword>
<protein>
    <recommendedName>
        <fullName evidence="4">HTH gntR-type domain-containing protein</fullName>
    </recommendedName>
</protein>
<dbReference type="InterPro" id="IPR036390">
    <property type="entry name" value="WH_DNA-bd_sf"/>
</dbReference>
<evidence type="ECO:0000256" key="2">
    <source>
        <dbReference type="ARBA" id="ARBA00023125"/>
    </source>
</evidence>
<keyword evidence="1" id="KW-0805">Transcription regulation</keyword>
<dbReference type="GO" id="GO:0003700">
    <property type="term" value="F:DNA-binding transcription factor activity"/>
    <property type="evidence" value="ECO:0007669"/>
    <property type="project" value="InterPro"/>
</dbReference>
<organism evidence="5 6">
    <name type="scientific">Streptosporangium minutum</name>
    <dbReference type="NCBI Taxonomy" id="569862"/>
    <lineage>
        <taxon>Bacteria</taxon>
        <taxon>Bacillati</taxon>
        <taxon>Actinomycetota</taxon>
        <taxon>Actinomycetes</taxon>
        <taxon>Streptosporangiales</taxon>
        <taxon>Streptosporangiaceae</taxon>
        <taxon>Streptosporangium</taxon>
    </lineage>
</organism>
<dbReference type="Gene3D" id="3.40.1410.10">
    <property type="entry name" value="Chorismate lyase-like"/>
    <property type="match status" value="1"/>
</dbReference>
<evidence type="ECO:0000259" key="4">
    <source>
        <dbReference type="PROSITE" id="PS50949"/>
    </source>
</evidence>
<evidence type="ECO:0000313" key="5">
    <source>
        <dbReference type="EMBL" id="OUC92485.1"/>
    </source>
</evidence>
<dbReference type="CDD" id="cd07377">
    <property type="entry name" value="WHTH_GntR"/>
    <property type="match status" value="1"/>
</dbReference>
<dbReference type="Gene3D" id="1.10.10.10">
    <property type="entry name" value="Winged helix-like DNA-binding domain superfamily/Winged helix DNA-binding domain"/>
    <property type="match status" value="1"/>
</dbReference>
<evidence type="ECO:0000313" key="6">
    <source>
        <dbReference type="Proteomes" id="UP000194761"/>
    </source>
</evidence>
<dbReference type="PANTHER" id="PTHR44846">
    <property type="entry name" value="MANNOSYL-D-GLYCERATE TRANSPORT/METABOLISM SYSTEM REPRESSOR MNGR-RELATED"/>
    <property type="match status" value="1"/>
</dbReference>
<dbReference type="SMART" id="SM00345">
    <property type="entry name" value="HTH_GNTR"/>
    <property type="match status" value="1"/>
</dbReference>
<dbReference type="Proteomes" id="UP000194761">
    <property type="component" value="Unassembled WGS sequence"/>
</dbReference>
<dbReference type="SUPFAM" id="SSF64288">
    <property type="entry name" value="Chorismate lyase-like"/>
    <property type="match status" value="1"/>
</dbReference>
<proteinExistence type="predicted"/>
<dbReference type="Pfam" id="PF00392">
    <property type="entry name" value="GntR"/>
    <property type="match status" value="1"/>
</dbReference>